<name>C5CHS4_KOSOT</name>
<dbReference type="SUPFAM" id="SSF51556">
    <property type="entry name" value="Metallo-dependent hydrolases"/>
    <property type="match status" value="1"/>
</dbReference>
<proteinExistence type="inferred from homology"/>
<organism evidence="4 5">
    <name type="scientific">Kosmotoga olearia (strain ATCC BAA-1733 / DSM 21960 / TBF 19.5.1)</name>
    <dbReference type="NCBI Taxonomy" id="521045"/>
    <lineage>
        <taxon>Bacteria</taxon>
        <taxon>Thermotogati</taxon>
        <taxon>Thermotogota</taxon>
        <taxon>Thermotogae</taxon>
        <taxon>Kosmotogales</taxon>
        <taxon>Kosmotogaceae</taxon>
        <taxon>Kosmotoga</taxon>
    </lineage>
</organism>
<dbReference type="KEGG" id="kol:Kole_2072"/>
<dbReference type="SUPFAM" id="SSF51338">
    <property type="entry name" value="Composite domain of metallo-dependent hydrolases"/>
    <property type="match status" value="1"/>
</dbReference>
<dbReference type="GO" id="GO:0016810">
    <property type="term" value="F:hydrolase activity, acting on carbon-nitrogen (but not peptide) bonds"/>
    <property type="evidence" value="ECO:0007669"/>
    <property type="project" value="InterPro"/>
</dbReference>
<dbReference type="InterPro" id="IPR006680">
    <property type="entry name" value="Amidohydro-rel"/>
</dbReference>
<dbReference type="Gene3D" id="3.20.20.140">
    <property type="entry name" value="Metal-dependent hydrolases"/>
    <property type="match status" value="1"/>
</dbReference>
<dbReference type="InterPro" id="IPR011059">
    <property type="entry name" value="Metal-dep_hydrolase_composite"/>
</dbReference>
<dbReference type="FunFam" id="3.20.20.140:FF:000174">
    <property type="entry name" value="Dihydropyrimidinase-related protein 2"/>
    <property type="match status" value="1"/>
</dbReference>
<dbReference type="InterPro" id="IPR032466">
    <property type="entry name" value="Metal_Hydrolase"/>
</dbReference>
<accession>C5CHS4</accession>
<evidence type="ECO:0000256" key="1">
    <source>
        <dbReference type="ARBA" id="ARBA00001947"/>
    </source>
</evidence>
<dbReference type="AlphaFoldDB" id="C5CHS4"/>
<keyword evidence="5" id="KW-1185">Reference proteome</keyword>
<reference evidence="4 5" key="1">
    <citation type="submission" date="2009-06" db="EMBL/GenBank/DDBJ databases">
        <title>Complete sequence of Thermotogales bacterium TBF 19.5.1.</title>
        <authorList>
            <consortium name="US DOE Joint Genome Institute"/>
            <person name="Lucas S."/>
            <person name="Copeland A."/>
            <person name="Lapidus A."/>
            <person name="Glavina del Rio T."/>
            <person name="Tice H."/>
            <person name="Bruce D."/>
            <person name="Goodwin L."/>
            <person name="Pitluck S."/>
            <person name="Chertkov O."/>
            <person name="Brettin T."/>
            <person name="Detter J.C."/>
            <person name="Han C."/>
            <person name="Schmutz J."/>
            <person name="Larimer F."/>
            <person name="Land M."/>
            <person name="Hauser L."/>
            <person name="Kyrpides N."/>
            <person name="Ovchinnikova G."/>
            <person name="Noll K."/>
        </authorList>
    </citation>
    <scope>NUCLEOTIDE SEQUENCE [LARGE SCALE GENOMIC DNA]</scope>
    <source>
        <strain evidence="5">ATCC BAA-1733 / DSM 21960 / TBF 19.5.1</strain>
    </source>
</reference>
<dbReference type="OrthoDB" id="9765462at2"/>
<comment type="similarity">
    <text evidence="2">Belongs to the metallo-dependent hydrolases superfamily. Hydantoinase/dihydropyrimidinase family.</text>
</comment>
<dbReference type="PANTHER" id="PTHR11647:SF1">
    <property type="entry name" value="COLLAPSIN RESPONSE MEDIATOR PROTEIN"/>
    <property type="match status" value="1"/>
</dbReference>
<reference evidence="4 5" key="2">
    <citation type="journal article" date="2011" name="J. Bacteriol.">
        <title>Genome Sequence of Kosmotoga olearia Strain TBF 19.5.1, a Thermophilic Bacterium with a Wide Growth Temperature Range, Isolated from the Troll B Oil Platform in the North Sea.</title>
        <authorList>
            <person name="Swithers K.S."/>
            <person name="Dipippo J.L."/>
            <person name="Bruce D.C."/>
            <person name="Detter C."/>
            <person name="Tapia R."/>
            <person name="Han S."/>
            <person name="Goodwin L.A."/>
            <person name="Han J."/>
            <person name="Woyke T."/>
            <person name="Pitluck S."/>
            <person name="Pennacchio L."/>
            <person name="Nolan M."/>
            <person name="Mikhailova N."/>
            <person name="Land M.L."/>
            <person name="Nesbo C.L."/>
            <person name="Gogarten J.P."/>
            <person name="Noll K.M."/>
        </authorList>
    </citation>
    <scope>NUCLEOTIDE SEQUENCE [LARGE SCALE GENOMIC DNA]</scope>
    <source>
        <strain evidence="5">ATCC BAA-1733 / DSM 21960 / TBF 19.5.1</strain>
    </source>
</reference>
<protein>
    <submittedName>
        <fullName evidence="4">Amidohydrolase</fullName>
    </submittedName>
</protein>
<dbReference type="STRING" id="521045.Kole_2072"/>
<evidence type="ECO:0000259" key="3">
    <source>
        <dbReference type="Pfam" id="PF01979"/>
    </source>
</evidence>
<dbReference type="Pfam" id="PF01979">
    <property type="entry name" value="Amidohydro_1"/>
    <property type="match status" value="1"/>
</dbReference>
<dbReference type="RefSeq" id="WP_015869390.1">
    <property type="nucleotide sequence ID" value="NC_012785.1"/>
</dbReference>
<dbReference type="eggNOG" id="COG0044">
    <property type="taxonomic scope" value="Bacteria"/>
</dbReference>
<evidence type="ECO:0000313" key="5">
    <source>
        <dbReference type="Proteomes" id="UP000002382"/>
    </source>
</evidence>
<dbReference type="Proteomes" id="UP000002382">
    <property type="component" value="Chromosome"/>
</dbReference>
<evidence type="ECO:0000313" key="4">
    <source>
        <dbReference type="EMBL" id="ACR80749.1"/>
    </source>
</evidence>
<evidence type="ECO:0000256" key="2">
    <source>
        <dbReference type="ARBA" id="ARBA00008829"/>
    </source>
</evidence>
<feature type="domain" description="Amidohydrolase-related" evidence="3">
    <location>
        <begin position="52"/>
        <end position="429"/>
    </location>
</feature>
<dbReference type="EMBL" id="CP001634">
    <property type="protein sequence ID" value="ACR80749.1"/>
    <property type="molecule type" value="Genomic_DNA"/>
</dbReference>
<sequence>MKYDLVLIGGEVCDGADLYAANLYISEGKIADITPKNAYHPARASLDCSGLFILPGFIDPHVHLGLRLGRYSSTDDFSSGSDAALAGGVTTIFDFTEPIYDYEGFMKNLTERLKDASVSKIDYGLHITLGGNVKLSPEEVSKLAVETGCPTIKVFTAYGDTNRRTDDGYLYELLKSSGKIGSVVMVHAENDELIKINSKKYPGTFEYLSDIRATESEIGAVIMVALLATKAKGQAYIVHLSSGETVNWIESFAVISRDNIVFETCPQYLALNKKLLKRKDGYLYTFCPPLRSEKESELLVRALRKGFISTVGTDHCPFTVEEKTESDGKLDSVPYGIASLGITYSVVNTLLGGDLSKVVRLLSKNPAKYMGVYPEKGSLLPGTDADITVVDPNERFTVQDPAYGKAEYWPYKDLELKGRVKYTLLRGKLAFDGSTILLDEGNGKFLKRSEFFWGR</sequence>
<gene>
    <name evidence="4" type="ordered locus">Kole_2072</name>
</gene>
<dbReference type="InterPro" id="IPR050378">
    <property type="entry name" value="Metallo-dep_Hydrolases_sf"/>
</dbReference>
<dbReference type="PANTHER" id="PTHR11647">
    <property type="entry name" value="HYDRANTOINASE/DIHYDROPYRIMIDINASE FAMILY MEMBER"/>
    <property type="match status" value="1"/>
</dbReference>
<dbReference type="Gene3D" id="2.30.40.10">
    <property type="entry name" value="Urease, subunit C, domain 1"/>
    <property type="match status" value="1"/>
</dbReference>
<dbReference type="HOGENOM" id="CLU_015572_2_0_0"/>
<comment type="cofactor">
    <cofactor evidence="1">
        <name>Zn(2+)</name>
        <dbReference type="ChEBI" id="CHEBI:29105"/>
    </cofactor>
</comment>